<keyword evidence="2" id="KW-1185">Reference proteome</keyword>
<evidence type="ECO:0000313" key="2">
    <source>
        <dbReference type="Proteomes" id="UP000886998"/>
    </source>
</evidence>
<dbReference type="Proteomes" id="UP000886998">
    <property type="component" value="Unassembled WGS sequence"/>
</dbReference>
<protein>
    <submittedName>
        <fullName evidence="1">Pro-Pol polyprotein</fullName>
    </submittedName>
</protein>
<reference evidence="1" key="1">
    <citation type="submission" date="2020-08" db="EMBL/GenBank/DDBJ databases">
        <title>Multicomponent nature underlies the extraordinary mechanical properties of spider dragline silk.</title>
        <authorList>
            <person name="Kono N."/>
            <person name="Nakamura H."/>
            <person name="Mori M."/>
            <person name="Yoshida Y."/>
            <person name="Ohtoshi R."/>
            <person name="Malay A.D."/>
            <person name="Moran D.A.P."/>
            <person name="Tomita M."/>
            <person name="Numata K."/>
            <person name="Arakawa K."/>
        </authorList>
    </citation>
    <scope>NUCLEOTIDE SEQUENCE</scope>
</reference>
<proteinExistence type="predicted"/>
<evidence type="ECO:0000313" key="1">
    <source>
        <dbReference type="EMBL" id="GFY54872.1"/>
    </source>
</evidence>
<dbReference type="PANTHER" id="PTHR47331">
    <property type="entry name" value="PHD-TYPE DOMAIN-CONTAINING PROTEIN"/>
    <property type="match status" value="1"/>
</dbReference>
<dbReference type="InterPro" id="IPR008042">
    <property type="entry name" value="Retrotrans_Pao"/>
</dbReference>
<accession>A0A8X7C626</accession>
<comment type="caution">
    <text evidence="1">The sequence shown here is derived from an EMBL/GenBank/DDBJ whole genome shotgun (WGS) entry which is preliminary data.</text>
</comment>
<dbReference type="OrthoDB" id="6432332at2759"/>
<gene>
    <name evidence="1" type="primary">Fcan01_24282</name>
    <name evidence="1" type="ORF">TNIN_224101</name>
</gene>
<dbReference type="AlphaFoldDB" id="A0A8X7C626"/>
<dbReference type="Pfam" id="PF05380">
    <property type="entry name" value="Peptidase_A17"/>
    <property type="match status" value="1"/>
</dbReference>
<sequence length="127" mass="14716">MMQWLKPLANLNIRKIPRCVIPIEFRGYYSMHTFYDASSSSYACVVYLRTECKDGMNIQLLQAKSRIAPLQKTMVPRLELLACCIGARLAYSMKEAMILEDVSSFFWTARLFLLIRTKTGEHLSIKR</sequence>
<organism evidence="1 2">
    <name type="scientific">Trichonephila inaurata madagascariensis</name>
    <dbReference type="NCBI Taxonomy" id="2747483"/>
    <lineage>
        <taxon>Eukaryota</taxon>
        <taxon>Metazoa</taxon>
        <taxon>Ecdysozoa</taxon>
        <taxon>Arthropoda</taxon>
        <taxon>Chelicerata</taxon>
        <taxon>Arachnida</taxon>
        <taxon>Araneae</taxon>
        <taxon>Araneomorphae</taxon>
        <taxon>Entelegynae</taxon>
        <taxon>Araneoidea</taxon>
        <taxon>Nephilidae</taxon>
        <taxon>Trichonephila</taxon>
        <taxon>Trichonephila inaurata</taxon>
    </lineage>
</organism>
<name>A0A8X7C626_9ARAC</name>
<dbReference type="EMBL" id="BMAV01010046">
    <property type="protein sequence ID" value="GFY54872.1"/>
    <property type="molecule type" value="Genomic_DNA"/>
</dbReference>